<dbReference type="NCBIfam" id="TIGR00362">
    <property type="entry name" value="DnaA"/>
    <property type="match status" value="1"/>
</dbReference>
<dbReference type="Pfam" id="PF11638">
    <property type="entry name" value="DnaA_N"/>
    <property type="match status" value="1"/>
</dbReference>
<dbReference type="InterPro" id="IPR024633">
    <property type="entry name" value="DnaA_N_dom"/>
</dbReference>
<evidence type="ECO:0000256" key="10">
    <source>
        <dbReference type="RuleBase" id="RU000577"/>
    </source>
</evidence>
<dbReference type="GO" id="GO:0008289">
    <property type="term" value="F:lipid binding"/>
    <property type="evidence" value="ECO:0007669"/>
    <property type="project" value="UniProtKB-KW"/>
</dbReference>
<feature type="binding site" evidence="8">
    <location>
        <position position="159"/>
    </location>
    <ligand>
        <name>ATP</name>
        <dbReference type="ChEBI" id="CHEBI:30616"/>
    </ligand>
</feature>
<dbReference type="CDD" id="cd06571">
    <property type="entry name" value="Bac_DnaA_C"/>
    <property type="match status" value="1"/>
</dbReference>
<dbReference type="InterPro" id="IPR027417">
    <property type="entry name" value="P-loop_NTPase"/>
</dbReference>
<dbReference type="Gene3D" id="3.40.50.300">
    <property type="entry name" value="P-loop containing nucleotide triphosphate hydrolases"/>
    <property type="match status" value="1"/>
</dbReference>
<evidence type="ECO:0000256" key="8">
    <source>
        <dbReference type="HAMAP-Rule" id="MF_00377"/>
    </source>
</evidence>
<dbReference type="InterPro" id="IPR003593">
    <property type="entry name" value="AAA+_ATPase"/>
</dbReference>
<gene>
    <name evidence="8" type="primary">dnaA</name>
    <name evidence="14" type="ORF">UY02_C0003G0017</name>
</gene>
<dbReference type="HAMAP" id="MF_00377">
    <property type="entry name" value="DnaA_bact"/>
    <property type="match status" value="1"/>
</dbReference>
<reference evidence="14 15" key="1">
    <citation type="journal article" date="2015" name="Nature">
        <title>rRNA introns, odd ribosomes, and small enigmatic genomes across a large radiation of phyla.</title>
        <authorList>
            <person name="Brown C.T."/>
            <person name="Hug L.A."/>
            <person name="Thomas B.C."/>
            <person name="Sharon I."/>
            <person name="Castelle C.J."/>
            <person name="Singh A."/>
            <person name="Wilkins M.J."/>
            <person name="Williams K.H."/>
            <person name="Banfield J.F."/>
        </authorList>
    </citation>
    <scope>NUCLEOTIDE SEQUENCE [LARGE SCALE GENOMIC DNA]</scope>
</reference>
<dbReference type="GO" id="GO:0005737">
    <property type="term" value="C:cytoplasm"/>
    <property type="evidence" value="ECO:0007669"/>
    <property type="project" value="UniProtKB-SubCell"/>
</dbReference>
<dbReference type="SMART" id="SM00382">
    <property type="entry name" value="AAA"/>
    <property type="match status" value="1"/>
</dbReference>
<keyword evidence="3 8" id="KW-0235">DNA replication</keyword>
<feature type="region of interest" description="Domain IV, binds dsDNA" evidence="8">
    <location>
        <begin position="333"/>
        <end position="454"/>
    </location>
</feature>
<dbReference type="GO" id="GO:0006270">
    <property type="term" value="P:DNA replication initiation"/>
    <property type="evidence" value="ECO:0007669"/>
    <property type="project" value="UniProtKB-UniRule"/>
</dbReference>
<dbReference type="FunFam" id="3.40.50.300:FF:000668">
    <property type="entry name" value="Chromosomal replication initiator protein DnaA"/>
    <property type="match status" value="1"/>
</dbReference>
<evidence type="ECO:0000256" key="3">
    <source>
        <dbReference type="ARBA" id="ARBA00022705"/>
    </source>
</evidence>
<feature type="binding site" evidence="8">
    <location>
        <position position="162"/>
    </location>
    <ligand>
        <name>ATP</name>
        <dbReference type="ChEBI" id="CHEBI:30616"/>
    </ligand>
</feature>
<dbReference type="SUPFAM" id="SSF52540">
    <property type="entry name" value="P-loop containing nucleoside triphosphate hydrolases"/>
    <property type="match status" value="1"/>
</dbReference>
<comment type="caution">
    <text evidence="14">The sequence shown here is derived from an EMBL/GenBank/DDBJ whole genome shotgun (WGS) entry which is preliminary data.</text>
</comment>
<keyword evidence="4 8" id="KW-0547">Nucleotide-binding</keyword>
<comment type="function">
    <text evidence="8 10">Plays an essential role in the initiation and regulation of chromosomal replication. ATP-DnaA binds to the origin of replication (oriC) to initiate formation of the DNA replication initiation complex once per cell cycle. Binds the DnaA box (a 9 base pair repeat at the origin) and separates the double-stranded (ds)DNA. Forms a right-handed helical filament on oriC DNA; dsDNA binds to the exterior of the filament while single-stranded (ss)DNA is stabiized in the filament's interior. The ATP-DnaA-oriC complex binds and stabilizes one strand of the AT-rich DNA unwinding element (DUE), permitting loading of DNA polymerase. After initiation quickly degrades to an ADP-DnaA complex that is not apt for DNA replication. Binds acidic phospholipids.</text>
</comment>
<dbReference type="PATRIC" id="fig|1618655.3.peg.71"/>
<keyword evidence="5 8" id="KW-0067">ATP-binding</keyword>
<evidence type="ECO:0000259" key="12">
    <source>
        <dbReference type="SMART" id="SM00382"/>
    </source>
</evidence>
<dbReference type="GO" id="GO:0006275">
    <property type="term" value="P:regulation of DNA replication"/>
    <property type="evidence" value="ECO:0007669"/>
    <property type="project" value="UniProtKB-UniRule"/>
</dbReference>
<evidence type="ECO:0000313" key="15">
    <source>
        <dbReference type="Proteomes" id="UP000034682"/>
    </source>
</evidence>
<protein>
    <recommendedName>
        <fullName evidence="8 9">Chromosomal replication initiator protein DnaA</fullName>
    </recommendedName>
</protein>
<evidence type="ECO:0000256" key="2">
    <source>
        <dbReference type="ARBA" id="ARBA00022490"/>
    </source>
</evidence>
<dbReference type="PANTHER" id="PTHR30050:SF2">
    <property type="entry name" value="CHROMOSOMAL REPLICATION INITIATOR PROTEIN DNAA"/>
    <property type="match status" value="1"/>
</dbReference>
<feature type="binding site" evidence="8">
    <location>
        <position position="163"/>
    </location>
    <ligand>
        <name>ATP</name>
        <dbReference type="ChEBI" id="CHEBI:30616"/>
    </ligand>
</feature>
<dbReference type="InterPro" id="IPR038454">
    <property type="entry name" value="DnaA_N_sf"/>
</dbReference>
<keyword evidence="6 8" id="KW-0446">Lipid-binding</keyword>
<dbReference type="Proteomes" id="UP000034682">
    <property type="component" value="Unassembled WGS sequence"/>
</dbReference>
<dbReference type="Gene3D" id="1.10.1750.10">
    <property type="match status" value="1"/>
</dbReference>
<dbReference type="PRINTS" id="PR00051">
    <property type="entry name" value="DNAA"/>
</dbReference>
<dbReference type="AlphaFoldDB" id="A0A0G1T6I1"/>
<evidence type="ECO:0000256" key="7">
    <source>
        <dbReference type="ARBA" id="ARBA00023125"/>
    </source>
</evidence>
<comment type="domain">
    <text evidence="8">Domain I is involved in oligomerization and binding regulators, domain II is flexibile and of varying length in different bacteria, domain III forms the AAA+ region, while domain IV binds dsDNA.</text>
</comment>
<evidence type="ECO:0000256" key="11">
    <source>
        <dbReference type="RuleBase" id="RU004227"/>
    </source>
</evidence>
<evidence type="ECO:0000256" key="5">
    <source>
        <dbReference type="ARBA" id="ARBA00022840"/>
    </source>
</evidence>
<dbReference type="SMART" id="SM00760">
    <property type="entry name" value="Bac_DnaA_C"/>
    <property type="match status" value="1"/>
</dbReference>
<feature type="region of interest" description="Domain I, interacts with DnaA modulators" evidence="8">
    <location>
        <begin position="1"/>
        <end position="92"/>
    </location>
</feature>
<dbReference type="GO" id="GO:0005524">
    <property type="term" value="F:ATP binding"/>
    <property type="evidence" value="ECO:0007669"/>
    <property type="project" value="UniProtKB-UniRule"/>
</dbReference>
<dbReference type="Gene3D" id="3.30.300.180">
    <property type="match status" value="1"/>
</dbReference>
<dbReference type="GO" id="GO:0005886">
    <property type="term" value="C:plasma membrane"/>
    <property type="evidence" value="ECO:0007669"/>
    <property type="project" value="TreeGrafter"/>
</dbReference>
<sequence>MDLKELWQTALNEIELQVSRPNFLTWFKNSQLLDKKEGAALIGLPNNFAKEWVETKYQKTVLGILRNLDNSTKKISFVVHNNPDAVVKLPEPKTRRAILPDQLSFPELKVDPETNLNSRYTFASFVLGSSNEMAYSAAQSVIKDLGRKYNPLFFHGGVGVGKTHLIQAVGNEIKSLYQNRVKIKYVPSEKFTNEVIAAMRAKRMETIKEKYRLVDVLIIDDIQFIGGKTRTEEEFFHTFNALYENNKQIIISSDRPPRFIPTLEERLRSRFEGGMLCDIGHPDYELRVAVLRAKAQEKGIELPKEVIDLVADRVKKNLRELEGVLNRIIFYQQTKNQEISAKAAEAIISEVVQEPVQQNVNYTQIVKTVADFFEIPSNDLIGRGRKKEIVEPRQITMYLLRDVLNLSFPFIGDKMGKRDHTTAMYAYEKISKEVNKNPTLNNKVLLIKEKLTKC</sequence>
<dbReference type="Pfam" id="PF08299">
    <property type="entry name" value="Bac_DnaA_C"/>
    <property type="match status" value="1"/>
</dbReference>
<accession>A0A0G1T6I1</accession>
<evidence type="ECO:0000256" key="1">
    <source>
        <dbReference type="ARBA" id="ARBA00006583"/>
    </source>
</evidence>
<dbReference type="InterPro" id="IPR020591">
    <property type="entry name" value="Chromosome_initiator_DnaA-like"/>
</dbReference>
<dbReference type="CDD" id="cd00009">
    <property type="entry name" value="AAA"/>
    <property type="match status" value="1"/>
</dbReference>
<dbReference type="InterPro" id="IPR001957">
    <property type="entry name" value="Chromosome_initiator_DnaA"/>
</dbReference>
<dbReference type="EMBL" id="LCOK01000003">
    <property type="protein sequence ID" value="KKU77352.1"/>
    <property type="molecule type" value="Genomic_DNA"/>
</dbReference>
<comment type="subunit">
    <text evidence="8">Oligomerizes as a right-handed, spiral filament on DNA at oriC.</text>
</comment>
<organism evidence="14 15">
    <name type="scientific">Candidatus Giovannonibacteria bacterium GW2011_GWB1_47_6b</name>
    <dbReference type="NCBI Taxonomy" id="1618655"/>
    <lineage>
        <taxon>Bacteria</taxon>
        <taxon>Candidatus Giovannoniibacteriota</taxon>
    </lineage>
</organism>
<evidence type="ECO:0000259" key="13">
    <source>
        <dbReference type="SMART" id="SM00760"/>
    </source>
</evidence>
<dbReference type="InterPro" id="IPR013159">
    <property type="entry name" value="DnaA_C"/>
</dbReference>
<comment type="caution">
    <text evidence="8">Lacks conserved residue(s) required for the propagation of feature annotation.</text>
</comment>
<keyword evidence="7 8" id="KW-0238">DNA-binding</keyword>
<keyword evidence="2 8" id="KW-0963">Cytoplasm</keyword>
<evidence type="ECO:0000256" key="6">
    <source>
        <dbReference type="ARBA" id="ARBA00023121"/>
    </source>
</evidence>
<name>A0A0G1T6I1_9BACT</name>
<evidence type="ECO:0000256" key="9">
    <source>
        <dbReference type="NCBIfam" id="TIGR00362"/>
    </source>
</evidence>
<comment type="similarity">
    <text evidence="1 8 11">Belongs to the DnaA family.</text>
</comment>
<feature type="domain" description="AAA+ ATPase" evidence="12">
    <location>
        <begin position="148"/>
        <end position="281"/>
    </location>
</feature>
<dbReference type="PANTHER" id="PTHR30050">
    <property type="entry name" value="CHROMOSOMAL REPLICATION INITIATOR PROTEIN DNAA"/>
    <property type="match status" value="1"/>
</dbReference>
<dbReference type="GO" id="GO:0003688">
    <property type="term" value="F:DNA replication origin binding"/>
    <property type="evidence" value="ECO:0007669"/>
    <property type="project" value="UniProtKB-UniRule"/>
</dbReference>
<proteinExistence type="inferred from homology"/>
<dbReference type="SUPFAM" id="SSF48295">
    <property type="entry name" value="TrpR-like"/>
    <property type="match status" value="1"/>
</dbReference>
<comment type="subcellular location">
    <subcellularLocation>
        <location evidence="8">Cytoplasm</location>
    </subcellularLocation>
</comment>
<dbReference type="InterPro" id="IPR013317">
    <property type="entry name" value="DnaA_dom"/>
</dbReference>
<feature type="domain" description="Chromosomal replication initiator DnaA C-terminal" evidence="13">
    <location>
        <begin position="361"/>
        <end position="430"/>
    </location>
</feature>
<evidence type="ECO:0000256" key="4">
    <source>
        <dbReference type="ARBA" id="ARBA00022741"/>
    </source>
</evidence>
<dbReference type="Gene3D" id="1.10.8.60">
    <property type="match status" value="1"/>
</dbReference>
<feature type="binding site" evidence="8">
    <location>
        <position position="161"/>
    </location>
    <ligand>
        <name>ATP</name>
        <dbReference type="ChEBI" id="CHEBI:30616"/>
    </ligand>
</feature>
<dbReference type="Pfam" id="PF00308">
    <property type="entry name" value="Bac_DnaA"/>
    <property type="match status" value="1"/>
</dbReference>
<dbReference type="InterPro" id="IPR010921">
    <property type="entry name" value="Trp_repressor/repl_initiator"/>
</dbReference>
<evidence type="ECO:0000313" key="14">
    <source>
        <dbReference type="EMBL" id="KKU77352.1"/>
    </source>
</evidence>